<dbReference type="AlphaFoldDB" id="A0A0C3A0N5"/>
<dbReference type="EMBL" id="KN822014">
    <property type="protein sequence ID" value="KIM67213.1"/>
    <property type="molecule type" value="Genomic_DNA"/>
</dbReference>
<dbReference type="HOGENOM" id="CLU_2575241_0_0_1"/>
<reference evidence="3" key="2">
    <citation type="submission" date="2015-01" db="EMBL/GenBank/DDBJ databases">
        <title>Evolutionary Origins and Diversification of the Mycorrhizal Mutualists.</title>
        <authorList>
            <consortium name="DOE Joint Genome Institute"/>
            <consortium name="Mycorrhizal Genomics Consortium"/>
            <person name="Kohler A."/>
            <person name="Kuo A."/>
            <person name="Nagy L.G."/>
            <person name="Floudas D."/>
            <person name="Copeland A."/>
            <person name="Barry K.W."/>
            <person name="Cichocki N."/>
            <person name="Veneault-Fourrey C."/>
            <person name="LaButti K."/>
            <person name="Lindquist E.A."/>
            <person name="Lipzen A."/>
            <person name="Lundell T."/>
            <person name="Morin E."/>
            <person name="Murat C."/>
            <person name="Riley R."/>
            <person name="Ohm R."/>
            <person name="Sun H."/>
            <person name="Tunlid A."/>
            <person name="Henrissat B."/>
            <person name="Grigoriev I.V."/>
            <person name="Hibbett D.S."/>
            <person name="Martin F."/>
        </authorList>
    </citation>
    <scope>NUCLEOTIDE SEQUENCE [LARGE SCALE GENOMIC DNA]</scope>
    <source>
        <strain evidence="3">Foug A</strain>
    </source>
</reference>
<evidence type="ECO:0000313" key="3">
    <source>
        <dbReference type="Proteomes" id="UP000053989"/>
    </source>
</evidence>
<proteinExistence type="predicted"/>
<accession>A0A0C3A0N5</accession>
<sequence length="81" mass="9090">MDGETMSTRGPCSWLSKMKHCVSLSRSSHTARPKVSGPTVRRAQPFFRTHHTTRSLRSSHEPLSTSTHPPSPAHLWWIGPC</sequence>
<gene>
    <name evidence="2" type="ORF">SCLCIDRAFT_230330</name>
</gene>
<name>A0A0C3A0N5_9AGAM</name>
<organism evidence="2 3">
    <name type="scientific">Scleroderma citrinum Foug A</name>
    <dbReference type="NCBI Taxonomy" id="1036808"/>
    <lineage>
        <taxon>Eukaryota</taxon>
        <taxon>Fungi</taxon>
        <taxon>Dikarya</taxon>
        <taxon>Basidiomycota</taxon>
        <taxon>Agaricomycotina</taxon>
        <taxon>Agaricomycetes</taxon>
        <taxon>Agaricomycetidae</taxon>
        <taxon>Boletales</taxon>
        <taxon>Sclerodermatineae</taxon>
        <taxon>Sclerodermataceae</taxon>
        <taxon>Scleroderma</taxon>
    </lineage>
</organism>
<protein>
    <submittedName>
        <fullName evidence="2">Uncharacterized protein</fullName>
    </submittedName>
</protein>
<dbReference type="Proteomes" id="UP000053989">
    <property type="component" value="Unassembled WGS sequence"/>
</dbReference>
<evidence type="ECO:0000313" key="2">
    <source>
        <dbReference type="EMBL" id="KIM67213.1"/>
    </source>
</evidence>
<feature type="region of interest" description="Disordered" evidence="1">
    <location>
        <begin position="25"/>
        <end position="70"/>
    </location>
</feature>
<dbReference type="InParanoid" id="A0A0C3A0N5"/>
<reference evidence="2 3" key="1">
    <citation type="submission" date="2014-04" db="EMBL/GenBank/DDBJ databases">
        <authorList>
            <consortium name="DOE Joint Genome Institute"/>
            <person name="Kuo A."/>
            <person name="Kohler A."/>
            <person name="Nagy L.G."/>
            <person name="Floudas D."/>
            <person name="Copeland A."/>
            <person name="Barry K.W."/>
            <person name="Cichocki N."/>
            <person name="Veneault-Fourrey C."/>
            <person name="LaButti K."/>
            <person name="Lindquist E.A."/>
            <person name="Lipzen A."/>
            <person name="Lundell T."/>
            <person name="Morin E."/>
            <person name="Murat C."/>
            <person name="Sun H."/>
            <person name="Tunlid A."/>
            <person name="Henrissat B."/>
            <person name="Grigoriev I.V."/>
            <person name="Hibbett D.S."/>
            <person name="Martin F."/>
            <person name="Nordberg H.P."/>
            <person name="Cantor M.N."/>
            <person name="Hua S.X."/>
        </authorList>
    </citation>
    <scope>NUCLEOTIDE SEQUENCE [LARGE SCALE GENOMIC DNA]</scope>
    <source>
        <strain evidence="2 3">Foug A</strain>
    </source>
</reference>
<keyword evidence="3" id="KW-1185">Reference proteome</keyword>
<evidence type="ECO:0000256" key="1">
    <source>
        <dbReference type="SAM" id="MobiDB-lite"/>
    </source>
</evidence>